<dbReference type="Proteomes" id="UP000030700">
    <property type="component" value="Unassembled WGS sequence"/>
</dbReference>
<reference evidence="1" key="1">
    <citation type="journal article" date="2015" name="PeerJ">
        <title>First genomic representation of candidate bacterial phylum KSB3 points to enhanced environmental sensing as a trigger of wastewater bulking.</title>
        <authorList>
            <person name="Sekiguchi Y."/>
            <person name="Ohashi A."/>
            <person name="Parks D.H."/>
            <person name="Yamauchi T."/>
            <person name="Tyson G.W."/>
            <person name="Hugenholtz P."/>
        </authorList>
    </citation>
    <scope>NUCLEOTIDE SEQUENCE [LARGE SCALE GENOMIC DNA]</scope>
</reference>
<dbReference type="SUPFAM" id="SSF50494">
    <property type="entry name" value="Trypsin-like serine proteases"/>
    <property type="match status" value="1"/>
</dbReference>
<evidence type="ECO:0000313" key="2">
    <source>
        <dbReference type="Proteomes" id="UP000030700"/>
    </source>
</evidence>
<gene>
    <name evidence="1" type="ORF">U14_01047</name>
</gene>
<proteinExistence type="predicted"/>
<dbReference type="EMBL" id="DF820455">
    <property type="protein sequence ID" value="GAK49823.1"/>
    <property type="molecule type" value="Genomic_DNA"/>
</dbReference>
<keyword evidence="2" id="KW-1185">Reference proteome</keyword>
<name>A0A0S6VVG1_9BACT</name>
<dbReference type="HOGENOM" id="CLU_2822352_0_0_0"/>
<organism evidence="1">
    <name type="scientific">Candidatus Moduliflexus flocculans</name>
    <dbReference type="NCBI Taxonomy" id="1499966"/>
    <lineage>
        <taxon>Bacteria</taxon>
        <taxon>Candidatus Moduliflexota</taxon>
        <taxon>Candidatus Moduliflexia</taxon>
        <taxon>Candidatus Moduliflexales</taxon>
        <taxon>Candidatus Moduliflexaceae</taxon>
    </lineage>
</organism>
<dbReference type="AlphaFoldDB" id="A0A0S6VVG1"/>
<dbReference type="InterPro" id="IPR009003">
    <property type="entry name" value="Peptidase_S1_PA"/>
</dbReference>
<evidence type="ECO:0000313" key="1">
    <source>
        <dbReference type="EMBL" id="GAK49823.1"/>
    </source>
</evidence>
<accession>A0A0S6VVG1</accession>
<sequence length="66" mass="7298">MNSSIPNHAIARIFAQRVPVGAGFLVSPRYLLTCAHVVEAALGLPKYAPDAPTQRVEFDCCRNMRR</sequence>
<dbReference type="STRING" id="1499966.U14_01047"/>
<protein>
    <submittedName>
        <fullName evidence="1">Peptidase S1 and S6, chymotrypsin/Hap</fullName>
    </submittedName>
</protein>